<evidence type="ECO:0000259" key="4">
    <source>
        <dbReference type="PROSITE" id="PS50112"/>
    </source>
</evidence>
<dbReference type="NCBIfam" id="TIGR00254">
    <property type="entry name" value="GGDEF"/>
    <property type="match status" value="1"/>
</dbReference>
<name>A0A369CAK5_9GAMM</name>
<dbReference type="InterPro" id="IPR000014">
    <property type="entry name" value="PAS"/>
</dbReference>
<dbReference type="SMART" id="SM00267">
    <property type="entry name" value="GGDEF"/>
    <property type="match status" value="1"/>
</dbReference>
<keyword evidence="2" id="KW-0175">Coiled coil</keyword>
<comment type="caution">
    <text evidence="8">The sequence shown here is derived from an EMBL/GenBank/DDBJ whole genome shotgun (WGS) entry which is preliminary data.</text>
</comment>
<keyword evidence="9" id="KW-1185">Reference proteome</keyword>
<feature type="coiled-coil region" evidence="2">
    <location>
        <begin position="196"/>
        <end position="223"/>
    </location>
</feature>
<dbReference type="InterPro" id="IPR052155">
    <property type="entry name" value="Biofilm_reg_signaling"/>
</dbReference>
<protein>
    <submittedName>
        <fullName evidence="8">PAS domain S-box-containing protein/diguanylate cyclase (GGDEF)-like protein</fullName>
    </submittedName>
</protein>
<dbReference type="CDD" id="cd01949">
    <property type="entry name" value="GGDEF"/>
    <property type="match status" value="1"/>
</dbReference>
<dbReference type="OrthoDB" id="9787514at2"/>
<feature type="transmembrane region" description="Helical" evidence="3">
    <location>
        <begin position="143"/>
        <end position="165"/>
    </location>
</feature>
<dbReference type="GO" id="GO:0006355">
    <property type="term" value="P:regulation of DNA-templated transcription"/>
    <property type="evidence" value="ECO:0007669"/>
    <property type="project" value="InterPro"/>
</dbReference>
<dbReference type="InterPro" id="IPR000160">
    <property type="entry name" value="GGDEF_dom"/>
</dbReference>
<keyword evidence="3" id="KW-0812">Transmembrane</keyword>
<dbReference type="SUPFAM" id="SSF55073">
    <property type="entry name" value="Nucleotide cyclase"/>
    <property type="match status" value="1"/>
</dbReference>
<dbReference type="PROSITE" id="PS50887">
    <property type="entry name" value="GGDEF"/>
    <property type="match status" value="1"/>
</dbReference>
<evidence type="ECO:0000256" key="2">
    <source>
        <dbReference type="SAM" id="Coils"/>
    </source>
</evidence>
<accession>A0A369CAK5</accession>
<proteinExistence type="predicted"/>
<dbReference type="InterPro" id="IPR043128">
    <property type="entry name" value="Rev_trsase/Diguanyl_cyclase"/>
</dbReference>
<reference evidence="8 9" key="1">
    <citation type="submission" date="2018-07" db="EMBL/GenBank/DDBJ databases">
        <title>Genomic Encyclopedia of Type Strains, Phase IV (KMG-IV): sequencing the most valuable type-strain genomes for metagenomic binning, comparative biology and taxonomic classification.</title>
        <authorList>
            <person name="Goeker M."/>
        </authorList>
    </citation>
    <scope>NUCLEOTIDE SEQUENCE [LARGE SCALE GENOMIC DNA]</scope>
    <source>
        <strain evidence="8 9">DSM 26407</strain>
    </source>
</reference>
<dbReference type="InterPro" id="IPR013656">
    <property type="entry name" value="PAS_4"/>
</dbReference>
<feature type="domain" description="PAC" evidence="5">
    <location>
        <begin position="655"/>
        <end position="707"/>
    </location>
</feature>
<comment type="cofactor">
    <cofactor evidence="1">
        <name>Mg(2+)</name>
        <dbReference type="ChEBI" id="CHEBI:18420"/>
    </cofactor>
</comment>
<dbReference type="InterPro" id="IPR001633">
    <property type="entry name" value="EAL_dom"/>
</dbReference>
<keyword evidence="3" id="KW-1133">Transmembrane helix</keyword>
<feature type="domain" description="GGDEF" evidence="7">
    <location>
        <begin position="739"/>
        <end position="872"/>
    </location>
</feature>
<dbReference type="Gene3D" id="3.30.450.20">
    <property type="entry name" value="PAS domain"/>
    <property type="match status" value="4"/>
</dbReference>
<evidence type="ECO:0000259" key="7">
    <source>
        <dbReference type="PROSITE" id="PS50887"/>
    </source>
</evidence>
<evidence type="ECO:0000259" key="6">
    <source>
        <dbReference type="PROSITE" id="PS50883"/>
    </source>
</evidence>
<dbReference type="EMBL" id="QPJY01000006">
    <property type="protein sequence ID" value="RCX29786.1"/>
    <property type="molecule type" value="Genomic_DNA"/>
</dbReference>
<dbReference type="SUPFAM" id="SSF55785">
    <property type="entry name" value="PYP-like sensor domain (PAS domain)"/>
    <property type="match status" value="3"/>
</dbReference>
<dbReference type="Pfam" id="PF13426">
    <property type="entry name" value="PAS_9"/>
    <property type="match status" value="2"/>
</dbReference>
<dbReference type="PROSITE" id="PS50112">
    <property type="entry name" value="PAS"/>
    <property type="match status" value="3"/>
</dbReference>
<dbReference type="PROSITE" id="PS50883">
    <property type="entry name" value="EAL"/>
    <property type="match status" value="1"/>
</dbReference>
<dbReference type="Gene3D" id="3.30.70.270">
    <property type="match status" value="1"/>
</dbReference>
<dbReference type="AlphaFoldDB" id="A0A369CAK5"/>
<dbReference type="NCBIfam" id="TIGR00229">
    <property type="entry name" value="sensory_box"/>
    <property type="match status" value="3"/>
</dbReference>
<evidence type="ECO:0000313" key="9">
    <source>
        <dbReference type="Proteomes" id="UP000252707"/>
    </source>
</evidence>
<dbReference type="GO" id="GO:0003824">
    <property type="term" value="F:catalytic activity"/>
    <property type="evidence" value="ECO:0007669"/>
    <property type="project" value="UniProtKB-ARBA"/>
</dbReference>
<evidence type="ECO:0000256" key="3">
    <source>
        <dbReference type="SAM" id="Phobius"/>
    </source>
</evidence>
<dbReference type="FunFam" id="3.30.70.270:FF:000001">
    <property type="entry name" value="Diguanylate cyclase domain protein"/>
    <property type="match status" value="1"/>
</dbReference>
<feature type="domain" description="PAS" evidence="4">
    <location>
        <begin position="577"/>
        <end position="650"/>
    </location>
</feature>
<evidence type="ECO:0000259" key="5">
    <source>
        <dbReference type="PROSITE" id="PS50113"/>
    </source>
</evidence>
<dbReference type="PANTHER" id="PTHR44757:SF4">
    <property type="entry name" value="DIGUANYLATE CYCLASE DGCE-RELATED"/>
    <property type="match status" value="1"/>
</dbReference>
<dbReference type="CDD" id="cd01948">
    <property type="entry name" value="EAL"/>
    <property type="match status" value="1"/>
</dbReference>
<dbReference type="CDD" id="cd00130">
    <property type="entry name" value="PAS"/>
    <property type="match status" value="3"/>
</dbReference>
<organism evidence="8 9">
    <name type="scientific">Thioalbus denitrificans</name>
    <dbReference type="NCBI Taxonomy" id="547122"/>
    <lineage>
        <taxon>Bacteria</taxon>
        <taxon>Pseudomonadati</taxon>
        <taxon>Pseudomonadota</taxon>
        <taxon>Gammaproteobacteria</taxon>
        <taxon>Chromatiales</taxon>
        <taxon>Ectothiorhodospiraceae</taxon>
        <taxon>Thioalbus</taxon>
    </lineage>
</organism>
<dbReference type="SUPFAM" id="SSF141868">
    <property type="entry name" value="EAL domain-like"/>
    <property type="match status" value="1"/>
</dbReference>
<dbReference type="Pfam" id="PF08448">
    <property type="entry name" value="PAS_4"/>
    <property type="match status" value="1"/>
</dbReference>
<dbReference type="Pfam" id="PF00990">
    <property type="entry name" value="GGDEF"/>
    <property type="match status" value="1"/>
</dbReference>
<dbReference type="PANTHER" id="PTHR44757">
    <property type="entry name" value="DIGUANYLATE CYCLASE DGCP"/>
    <property type="match status" value="1"/>
</dbReference>
<dbReference type="Pfam" id="PF00989">
    <property type="entry name" value="PAS"/>
    <property type="match status" value="1"/>
</dbReference>
<evidence type="ECO:0000313" key="8">
    <source>
        <dbReference type="EMBL" id="RCX29786.1"/>
    </source>
</evidence>
<dbReference type="Pfam" id="PF00563">
    <property type="entry name" value="EAL"/>
    <property type="match status" value="1"/>
</dbReference>
<feature type="domain" description="EAL" evidence="6">
    <location>
        <begin position="880"/>
        <end position="1135"/>
    </location>
</feature>
<evidence type="ECO:0000256" key="1">
    <source>
        <dbReference type="ARBA" id="ARBA00001946"/>
    </source>
</evidence>
<dbReference type="InterPro" id="IPR013767">
    <property type="entry name" value="PAS_fold"/>
</dbReference>
<dbReference type="SMART" id="SM00091">
    <property type="entry name" value="PAS"/>
    <property type="match status" value="4"/>
</dbReference>
<keyword evidence="3" id="KW-0472">Membrane</keyword>
<dbReference type="SMART" id="SM00052">
    <property type="entry name" value="EAL"/>
    <property type="match status" value="1"/>
</dbReference>
<gene>
    <name evidence="8" type="ORF">DFQ59_10618</name>
</gene>
<dbReference type="InterPro" id="IPR035919">
    <property type="entry name" value="EAL_sf"/>
</dbReference>
<dbReference type="RefSeq" id="WP_114280009.1">
    <property type="nucleotide sequence ID" value="NZ_QPJY01000006.1"/>
</dbReference>
<dbReference type="Gene3D" id="3.20.20.450">
    <property type="entry name" value="EAL domain"/>
    <property type="match status" value="1"/>
</dbReference>
<dbReference type="PROSITE" id="PS50113">
    <property type="entry name" value="PAC"/>
    <property type="match status" value="1"/>
</dbReference>
<dbReference type="InterPro" id="IPR029787">
    <property type="entry name" value="Nucleotide_cyclase"/>
</dbReference>
<feature type="domain" description="PAS" evidence="4">
    <location>
        <begin position="209"/>
        <end position="254"/>
    </location>
</feature>
<feature type="domain" description="PAS" evidence="4">
    <location>
        <begin position="457"/>
        <end position="527"/>
    </location>
</feature>
<feature type="transmembrane region" description="Helical" evidence="3">
    <location>
        <begin position="6"/>
        <end position="28"/>
    </location>
</feature>
<dbReference type="InterPro" id="IPR035965">
    <property type="entry name" value="PAS-like_dom_sf"/>
</dbReference>
<dbReference type="InterPro" id="IPR000700">
    <property type="entry name" value="PAS-assoc_C"/>
</dbReference>
<dbReference type="Proteomes" id="UP000252707">
    <property type="component" value="Unassembled WGS sequence"/>
</dbReference>
<sequence length="1143" mass="125893">MTRPWKLHTLIGFLMILLLGGVAVALGLRHLEQQHWAVQPTQAADGLLAALDTVADPARREEMLRAWLAANPEIGSALLQERGGATISINAGNRPRGSAPDWFRGALALDLPALEIGATGDGGPVLRLNPDTGMIHERIWVQWLSVSGLLAASLLMALPLLFLLLRQSAGQRVTLQRTLSRLDGGGEAAARDSATPAHLQERLQRLETERDELKRTLQRVQDAVFAVDSGGSITLWTPAAELLFGYPAGEILGQPVARLVPAWKQEEIGVQLEQVRAGASLHNLSTQHLHRNGYVLEVLCSITPLPRDGGGFLFSVRDVGELRELERPIRLRSTAMQASGCCQLILEAGGEHRIVEANTSAIRLLGSDRERLELTPFPDLFERSLNGELLDRLSTCLETGSRCELALLHRSEADTPPRRLQVGIQPLPGRSPASGHLLAELHDDSVLMNVEERLRSREAQLGNLIGQAPIGLAITDPSGRVESVNPAFCTLLGRTCEEIAGHDLQALIEEDTQALLHEAVESRGKNRELHLRDSAQRRLTVLASLAPMEQVTPAPGFVLYVMDITARKRAEQSLYKEIERATVTLEAIADAVITTSDTGVVEYLNPVAEQLTGWNSREAQGLELSEILHLVNETTREPEQDPVQRCLRLGRRIEISEHAQLLRSDGREIAVQISASPIYDRVGRIAGSVLILHEVTAMRQQVRRMSYEARHDPLTGLYNRREFQERLGDAVERAREEKKPSVLCYLDLDNFKTVNDSGGHVAGDELLKQVAALLRGQIRDSDVLARLGGDEFAVLLQGCSLERGTQVAEGLCSAIREFRFAWKDNRFDIGVSVGLVPLNDTCASAEAALKSADAACYEAKEAGRNTVRVHRPDPDEQHTEVRSLRRVLQAVERDRLVLFRQSIHSLVPGDSRTMGEILVRLADDQGRLLNPRSFLPAAVRYERMVEVDRWVVGTLFAQLGEQRQEDTGNALLFVNLSVQSIADERFLGFVVEQAERNGLHPEQICLELDENELLSGYTRIVRFMQSLREKGFQFALDDFGSSLTPFSYLKGLPVSYLKFSRQVITDLAASPVDQSILRAMTGVARQMGIRTVAKQLEDESLVPLLTELGVDYIQGYAVAAPVPLRGTGTTVPVPNGLESGSES</sequence>